<protein>
    <submittedName>
        <fullName evidence="1">Uncharacterized protein</fullName>
    </submittedName>
</protein>
<sequence>MTRTHPIAPNPPGRSLVSCERVQLRAVIDDVTRWHSRVERVLACGRRRWLGRTELDACPALRRWNRITPPHWPTGHPTLRNAVAAAAAGARTPGTGLTDFATAIMLLSGCPALVTGSLRTRVADRPPMLAISLFALPADDLVLAQDLVGVTIDTAGVVTYRSTTILALPRSAPTDRPRRDAGEIPLVREPEVLEPLWVPASLDGVGQ</sequence>
<proteinExistence type="predicted"/>
<comment type="caution">
    <text evidence="1">The sequence shown here is derived from an EMBL/GenBank/DDBJ whole genome shotgun (WGS) entry which is preliminary data.</text>
</comment>
<evidence type="ECO:0000313" key="1">
    <source>
        <dbReference type="EMBL" id="MFF3573658.1"/>
    </source>
</evidence>
<accession>A0ABW6SBH2</accession>
<dbReference type="Proteomes" id="UP001601992">
    <property type="component" value="Unassembled WGS sequence"/>
</dbReference>
<reference evidence="1 2" key="1">
    <citation type="submission" date="2024-10" db="EMBL/GenBank/DDBJ databases">
        <title>The Natural Products Discovery Center: Release of the First 8490 Sequenced Strains for Exploring Actinobacteria Biosynthetic Diversity.</title>
        <authorList>
            <person name="Kalkreuter E."/>
            <person name="Kautsar S.A."/>
            <person name="Yang D."/>
            <person name="Bader C.D."/>
            <person name="Teijaro C.N."/>
            <person name="Fluegel L."/>
            <person name="Davis C.M."/>
            <person name="Simpson J.R."/>
            <person name="Lauterbach L."/>
            <person name="Steele A.D."/>
            <person name="Gui C."/>
            <person name="Meng S."/>
            <person name="Li G."/>
            <person name="Viehrig K."/>
            <person name="Ye F."/>
            <person name="Su P."/>
            <person name="Kiefer A.F."/>
            <person name="Nichols A."/>
            <person name="Cepeda A.J."/>
            <person name="Yan W."/>
            <person name="Fan B."/>
            <person name="Jiang Y."/>
            <person name="Adhikari A."/>
            <person name="Zheng C.-J."/>
            <person name="Schuster L."/>
            <person name="Cowan T.M."/>
            <person name="Smanski M.J."/>
            <person name="Chevrette M.G."/>
            <person name="De Carvalho L.P.S."/>
            <person name="Shen B."/>
        </authorList>
    </citation>
    <scope>NUCLEOTIDE SEQUENCE [LARGE SCALE GENOMIC DNA]</scope>
    <source>
        <strain evidence="1 2">NPDC002593</strain>
    </source>
</reference>
<dbReference type="RefSeq" id="WP_040819833.1">
    <property type="nucleotide sequence ID" value="NZ_JBIAQY010000020.1"/>
</dbReference>
<evidence type="ECO:0000313" key="2">
    <source>
        <dbReference type="Proteomes" id="UP001601992"/>
    </source>
</evidence>
<organism evidence="1 2">
    <name type="scientific">Nocardia jiangxiensis</name>
    <dbReference type="NCBI Taxonomy" id="282685"/>
    <lineage>
        <taxon>Bacteria</taxon>
        <taxon>Bacillati</taxon>
        <taxon>Actinomycetota</taxon>
        <taxon>Actinomycetes</taxon>
        <taxon>Mycobacteriales</taxon>
        <taxon>Nocardiaceae</taxon>
        <taxon>Nocardia</taxon>
    </lineage>
</organism>
<gene>
    <name evidence="1" type="ORF">ACFYXQ_38465</name>
</gene>
<name>A0ABW6SBH2_9NOCA</name>
<keyword evidence="2" id="KW-1185">Reference proteome</keyword>
<dbReference type="EMBL" id="JBIAQY010000020">
    <property type="protein sequence ID" value="MFF3573658.1"/>
    <property type="molecule type" value="Genomic_DNA"/>
</dbReference>